<dbReference type="GO" id="GO:0005524">
    <property type="term" value="F:ATP binding"/>
    <property type="evidence" value="ECO:0007669"/>
    <property type="project" value="UniProtKB-KW"/>
</dbReference>
<dbReference type="SMART" id="SM00811">
    <property type="entry name" value="Alpha_kinase"/>
    <property type="match status" value="1"/>
</dbReference>
<evidence type="ECO:0008006" key="11">
    <source>
        <dbReference type="Google" id="ProtNLM"/>
    </source>
</evidence>
<evidence type="ECO:0000256" key="3">
    <source>
        <dbReference type="ARBA" id="ARBA00022741"/>
    </source>
</evidence>
<dbReference type="Pfam" id="PF02816">
    <property type="entry name" value="Alpha_kinase"/>
    <property type="match status" value="1"/>
</dbReference>
<sequence>MDSPAERKRPPEEPIDLLSPSPAGLKLKSPRISDSSISIIDLQDDENSTTEADKSQDEVQIVKRVHFDDIEHEVYYFKPYPVELDDEIASPEKASSKRTAEYTVLSSQHGRDRRLLRNIDKTDLKAAIKYGVKTPANPGRDGSSRWKFTYNNVVYITDSTCRQEITSYVEAIQIERHPISNALMDRHNEVKRILNDQPELCTGHAYIVVDQSGSMRNSDVNGFRDRSHASYGVMALDFVAEQLSTRNEDELLVESVTVIEMRNEGEIVLERQPFDWVLFNALVQRPRDSSPRSHGNFNPSLQLVRDLILKEYDLLKDKVEKDELPNFTLVFLSDGKPSDGYQNHQSRADVKMFDQQRVEMLQSLAQTLEQKFSLYAMGVGSSKMEFNALSTMVDVVKNAGGVGQFVHAGLDAITMSNSFSAISTTMTSVRTDLLASGQTAAADNTKKDFELRETGKIVGKVFKMDQFIHGKKYSIKRFRWDKELYKRKKSPWKDVGFAAHGANGFEMEKRPLGEGAERLAYRFNEINYNNETKMYKKVGKIMVAKNSILANEKETKEHFHSDFCRVQSKAYDLAEKFNHAVRTATRLKSVSDETRPPEIKFIMCHVYTYTDLETNEETAVLVERFLNGKFTKYNSNNGYVKRATDCVNNTRTIETVSGHVHLEEFLQAFSHWVYVESKNHMVVCDLQGVLNEEGRYPEFLLTDPAICTNSKGKDKNKEHRYGKTDMKLTGIRKFCHAHKCGLVCRGLGLPTLQSSLAANLDDRKPAAV</sequence>
<dbReference type="Gene3D" id="3.40.50.410">
    <property type="entry name" value="von Willebrand factor, type A domain"/>
    <property type="match status" value="1"/>
</dbReference>
<dbReference type="GO" id="GO:0004674">
    <property type="term" value="F:protein serine/threonine kinase activity"/>
    <property type="evidence" value="ECO:0007669"/>
    <property type="project" value="UniProtKB-KW"/>
</dbReference>
<evidence type="ECO:0000259" key="7">
    <source>
        <dbReference type="PROSITE" id="PS50234"/>
    </source>
</evidence>
<feature type="domain" description="VWFA" evidence="7">
    <location>
        <begin position="204"/>
        <end position="429"/>
    </location>
</feature>
<dbReference type="SUPFAM" id="SSF53300">
    <property type="entry name" value="vWA-like"/>
    <property type="match status" value="1"/>
</dbReference>
<reference evidence="9 10" key="1">
    <citation type="submission" date="2024-10" db="EMBL/GenBank/DDBJ databases">
        <title>Updated reference genomes for cyclostephanoid diatoms.</title>
        <authorList>
            <person name="Roberts W.R."/>
            <person name="Alverson A.J."/>
        </authorList>
    </citation>
    <scope>NUCLEOTIDE SEQUENCE [LARGE SCALE GENOMIC DNA]</scope>
    <source>
        <strain evidence="9 10">AJA010-31</strain>
    </source>
</reference>
<accession>A0ABD3N1W8</accession>
<dbReference type="InterPro" id="IPR004166">
    <property type="entry name" value="a-kinase_dom"/>
</dbReference>
<dbReference type="EMBL" id="JALLPJ020001381">
    <property type="protein sequence ID" value="KAL3766710.1"/>
    <property type="molecule type" value="Genomic_DNA"/>
</dbReference>
<organism evidence="9 10">
    <name type="scientific">Cyclotella atomus</name>
    <dbReference type="NCBI Taxonomy" id="382360"/>
    <lineage>
        <taxon>Eukaryota</taxon>
        <taxon>Sar</taxon>
        <taxon>Stramenopiles</taxon>
        <taxon>Ochrophyta</taxon>
        <taxon>Bacillariophyta</taxon>
        <taxon>Coscinodiscophyceae</taxon>
        <taxon>Thalassiosirophycidae</taxon>
        <taxon>Stephanodiscales</taxon>
        <taxon>Stephanodiscaceae</taxon>
        <taxon>Cyclotella</taxon>
    </lineage>
</organism>
<evidence type="ECO:0000259" key="8">
    <source>
        <dbReference type="PROSITE" id="PS51158"/>
    </source>
</evidence>
<feature type="region of interest" description="Disordered" evidence="6">
    <location>
        <begin position="36"/>
        <end position="55"/>
    </location>
</feature>
<dbReference type="AlphaFoldDB" id="A0ABD3N1W8"/>
<keyword evidence="10" id="KW-1185">Reference proteome</keyword>
<feature type="region of interest" description="Disordered" evidence="6">
    <location>
        <begin position="1"/>
        <end position="30"/>
    </location>
</feature>
<feature type="domain" description="Alpha-type protein kinase" evidence="8">
    <location>
        <begin position="484"/>
        <end position="752"/>
    </location>
</feature>
<feature type="compositionally biased region" description="Basic and acidic residues" evidence="6">
    <location>
        <begin position="1"/>
        <end position="12"/>
    </location>
</feature>
<evidence type="ECO:0000256" key="6">
    <source>
        <dbReference type="SAM" id="MobiDB-lite"/>
    </source>
</evidence>
<dbReference type="SUPFAM" id="SSF56112">
    <property type="entry name" value="Protein kinase-like (PK-like)"/>
    <property type="match status" value="1"/>
</dbReference>
<evidence type="ECO:0000256" key="5">
    <source>
        <dbReference type="ARBA" id="ARBA00022840"/>
    </source>
</evidence>
<evidence type="ECO:0000256" key="1">
    <source>
        <dbReference type="ARBA" id="ARBA00022527"/>
    </source>
</evidence>
<dbReference type="InterPro" id="IPR002035">
    <property type="entry name" value="VWF_A"/>
</dbReference>
<name>A0ABD3N1W8_9STRA</name>
<keyword evidence="2" id="KW-0808">Transferase</keyword>
<dbReference type="PANTHER" id="PTHR45992:SF11">
    <property type="entry name" value="ALPHA-TYPE PROTEIN KINASE DOMAIN-CONTAINING PROTEIN"/>
    <property type="match status" value="1"/>
</dbReference>
<dbReference type="InterPro" id="IPR051852">
    <property type="entry name" value="Alpha-type_PK"/>
</dbReference>
<dbReference type="Gene3D" id="3.20.200.10">
    <property type="entry name" value="MHCK/EF2 kinase"/>
    <property type="match status" value="1"/>
</dbReference>
<evidence type="ECO:0000313" key="10">
    <source>
        <dbReference type="Proteomes" id="UP001530400"/>
    </source>
</evidence>
<gene>
    <name evidence="9" type="ORF">ACHAWO_001142</name>
</gene>
<proteinExistence type="predicted"/>
<dbReference type="PROSITE" id="PS50234">
    <property type="entry name" value="VWFA"/>
    <property type="match status" value="1"/>
</dbReference>
<keyword evidence="1" id="KW-0723">Serine/threonine-protein kinase</keyword>
<dbReference type="PANTHER" id="PTHR45992">
    <property type="entry name" value="EUKARYOTIC ELONGATION FACTOR 2 KINASE-RELATED"/>
    <property type="match status" value="1"/>
</dbReference>
<dbReference type="InterPro" id="IPR011009">
    <property type="entry name" value="Kinase-like_dom_sf"/>
</dbReference>
<keyword evidence="3" id="KW-0547">Nucleotide-binding</keyword>
<dbReference type="PROSITE" id="PS51158">
    <property type="entry name" value="ALPHA_KINASE"/>
    <property type="match status" value="1"/>
</dbReference>
<dbReference type="InterPro" id="IPR036465">
    <property type="entry name" value="vWFA_dom_sf"/>
</dbReference>
<protein>
    <recommendedName>
        <fullName evidence="11">Alpha-type protein kinase domain-containing protein</fullName>
    </recommendedName>
</protein>
<keyword evidence="5" id="KW-0067">ATP-binding</keyword>
<dbReference type="Proteomes" id="UP001530400">
    <property type="component" value="Unassembled WGS sequence"/>
</dbReference>
<keyword evidence="4" id="KW-0418">Kinase</keyword>
<evidence type="ECO:0000256" key="4">
    <source>
        <dbReference type="ARBA" id="ARBA00022777"/>
    </source>
</evidence>
<evidence type="ECO:0000313" key="9">
    <source>
        <dbReference type="EMBL" id="KAL3766710.1"/>
    </source>
</evidence>
<comment type="caution">
    <text evidence="9">The sequence shown here is derived from an EMBL/GenBank/DDBJ whole genome shotgun (WGS) entry which is preliminary data.</text>
</comment>
<evidence type="ECO:0000256" key="2">
    <source>
        <dbReference type="ARBA" id="ARBA00022679"/>
    </source>
</evidence>